<accession>A0AAE1HKK8</accession>
<evidence type="ECO:0000313" key="2">
    <source>
        <dbReference type="EMBL" id="KAK3919192.1"/>
    </source>
</evidence>
<protein>
    <submittedName>
        <fullName evidence="3">Chaperone protein DnaJ</fullName>
    </submittedName>
</protein>
<reference evidence="3" key="2">
    <citation type="journal article" date="2023" name="BMC Genomics">
        <title>Pest status, molecular evolution, and epigenetic factors derived from the genome assembly of Frankliniella fusca, a thysanopteran phytovirus vector.</title>
        <authorList>
            <person name="Catto M.A."/>
            <person name="Labadie P.E."/>
            <person name="Jacobson A.L."/>
            <person name="Kennedy G.G."/>
            <person name="Srinivasan R."/>
            <person name="Hunt B.G."/>
        </authorList>
    </citation>
    <scope>NUCLEOTIDE SEQUENCE</scope>
    <source>
        <strain evidence="3">PL_HMW_Pooled</strain>
    </source>
</reference>
<keyword evidence="4" id="KW-1185">Reference proteome</keyword>
<dbReference type="EMBL" id="JAHWGI010001134">
    <property type="protein sequence ID" value="KAK3923065.1"/>
    <property type="molecule type" value="Genomic_DNA"/>
</dbReference>
<reference evidence="3" key="1">
    <citation type="submission" date="2021-07" db="EMBL/GenBank/DDBJ databases">
        <authorList>
            <person name="Catto M.A."/>
            <person name="Jacobson A."/>
            <person name="Kennedy G."/>
            <person name="Labadie P."/>
            <person name="Hunt B.G."/>
            <person name="Srinivasan R."/>
        </authorList>
    </citation>
    <scope>NUCLEOTIDE SEQUENCE</scope>
    <source>
        <strain evidence="3">PL_HMW_Pooled</strain>
        <tissue evidence="3">Head</tissue>
    </source>
</reference>
<gene>
    <name evidence="3" type="ORF">KUF71_001724</name>
    <name evidence="2" type="ORF">KUF71_008341</name>
    <name evidence="1" type="ORF">KUF71_018807</name>
</gene>
<organism evidence="3 4">
    <name type="scientific">Frankliniella fusca</name>
    <dbReference type="NCBI Taxonomy" id="407009"/>
    <lineage>
        <taxon>Eukaryota</taxon>
        <taxon>Metazoa</taxon>
        <taxon>Ecdysozoa</taxon>
        <taxon>Arthropoda</taxon>
        <taxon>Hexapoda</taxon>
        <taxon>Insecta</taxon>
        <taxon>Pterygota</taxon>
        <taxon>Neoptera</taxon>
        <taxon>Paraneoptera</taxon>
        <taxon>Thysanoptera</taxon>
        <taxon>Terebrantia</taxon>
        <taxon>Thripoidea</taxon>
        <taxon>Thripidae</taxon>
        <taxon>Frankliniella</taxon>
    </lineage>
</organism>
<dbReference type="Proteomes" id="UP001219518">
    <property type="component" value="Unassembled WGS sequence"/>
</dbReference>
<evidence type="ECO:0000313" key="3">
    <source>
        <dbReference type="EMBL" id="KAK3923065.1"/>
    </source>
</evidence>
<dbReference type="AlphaFoldDB" id="A0AAE1HKK8"/>
<evidence type="ECO:0000313" key="4">
    <source>
        <dbReference type="Proteomes" id="UP001219518"/>
    </source>
</evidence>
<proteinExistence type="predicted"/>
<dbReference type="EMBL" id="JAHWGI010000970">
    <property type="protein sequence ID" value="KAK3919192.1"/>
    <property type="molecule type" value="Genomic_DNA"/>
</dbReference>
<dbReference type="EMBL" id="JAHWGI010000046">
    <property type="protein sequence ID" value="KAK3908309.1"/>
    <property type="molecule type" value="Genomic_DNA"/>
</dbReference>
<evidence type="ECO:0000313" key="1">
    <source>
        <dbReference type="EMBL" id="KAK3908309.1"/>
    </source>
</evidence>
<comment type="caution">
    <text evidence="3">The sequence shown here is derived from an EMBL/GenBank/DDBJ whole genome shotgun (WGS) entry which is preliminary data.</text>
</comment>
<name>A0AAE1HKK8_9NEOP</name>
<sequence>MLYRLTKYSYYFPVGERERYRARPSGVFSSEFSSVLLANLFEGLFLMQSHEAVSSLS</sequence>